<sequence>LANMTERPARRFHNLTIEQVHTLDQVLTEVIPIHGRGNFPTLEVKPKDIIHVVKERLVEKEITVRDIRLNGSTASHVLVKENGTSYKDLDIIFGVELPKQEDFQIVKEVVLDCLLDFLPKCVNKDKITALTMKDAYVQKMVKVSTEHDRWSLISLSNNSGKNVELKFVNSMRRQFEFSVDSFQIILDHILESYQDSEREMNKELLSLTVVAESMYGDFEQAMDHLRYRLIATRKPEEIRGGGLLKYSNLLVREFKPACETEIKTLERYMCSRFFIDFPDVNEQQRKIESYLRNHFIGEEKSKYDYLMTLRRVINESTVCLMGHERRQTLNMITILALKVLGEQNIIPNTTNVTCYYQPAPYMSDHNFSNYYIAHGQPPIIYHTYPLHIHMQTGLV</sequence>
<evidence type="ECO:0000313" key="6">
    <source>
        <dbReference type="Proteomes" id="UP001230051"/>
    </source>
</evidence>
<name>A0AAD8DEV9_ACIOX</name>
<dbReference type="GO" id="GO:0048255">
    <property type="term" value="P:mRNA stabilization"/>
    <property type="evidence" value="ECO:0007669"/>
    <property type="project" value="TreeGrafter"/>
</dbReference>
<dbReference type="PANTHER" id="PTHR12974">
    <property type="entry name" value="PRION-LIKE- Q/N-RICH -DOMAIN-BEARING PROTEIN PROTEIN 44"/>
    <property type="match status" value="1"/>
</dbReference>
<evidence type="ECO:0000256" key="2">
    <source>
        <dbReference type="ARBA" id="ARBA00012388"/>
    </source>
</evidence>
<protein>
    <recommendedName>
        <fullName evidence="2">polynucleotide adenylyltransferase</fullName>
        <ecNumber evidence="2">2.7.7.19</ecNumber>
    </recommendedName>
</protein>
<dbReference type="InterPro" id="IPR012937">
    <property type="entry name" value="TET5"/>
</dbReference>
<dbReference type="SMART" id="SM01153">
    <property type="entry name" value="DUF1693"/>
    <property type="match status" value="1"/>
</dbReference>
<dbReference type="AlphaFoldDB" id="A0AAD8DEV9"/>
<comment type="caution">
    <text evidence="5">The sequence shown here is derived from an EMBL/GenBank/DDBJ whole genome shotgun (WGS) entry which is preliminary data.</text>
</comment>
<reference evidence="5" key="1">
    <citation type="submission" date="2022-02" db="EMBL/GenBank/DDBJ databases">
        <title>Atlantic sturgeon de novo genome assembly.</title>
        <authorList>
            <person name="Stock M."/>
            <person name="Klopp C."/>
            <person name="Guiguen Y."/>
            <person name="Cabau C."/>
            <person name="Parinello H."/>
            <person name="Santidrian Yebra-Pimentel E."/>
            <person name="Kuhl H."/>
            <person name="Dirks R.P."/>
            <person name="Guessner J."/>
            <person name="Wuertz S."/>
            <person name="Du K."/>
            <person name="Schartl M."/>
        </authorList>
    </citation>
    <scope>NUCLEOTIDE SEQUENCE</scope>
    <source>
        <strain evidence="5">STURGEONOMICS-FGT-2020</strain>
        <tissue evidence="5">Whole blood</tissue>
    </source>
</reference>
<accession>A0AAD8DEV9</accession>
<feature type="non-terminal residue" evidence="5">
    <location>
        <position position="1"/>
    </location>
</feature>
<dbReference type="GO" id="GO:1990817">
    <property type="term" value="F:poly(A) RNA polymerase activity"/>
    <property type="evidence" value="ECO:0007669"/>
    <property type="project" value="UniProtKB-EC"/>
</dbReference>
<organism evidence="5 6">
    <name type="scientific">Acipenser oxyrinchus oxyrinchus</name>
    <dbReference type="NCBI Taxonomy" id="40147"/>
    <lineage>
        <taxon>Eukaryota</taxon>
        <taxon>Metazoa</taxon>
        <taxon>Chordata</taxon>
        <taxon>Craniata</taxon>
        <taxon>Vertebrata</taxon>
        <taxon>Euteleostomi</taxon>
        <taxon>Actinopterygii</taxon>
        <taxon>Chondrostei</taxon>
        <taxon>Acipenseriformes</taxon>
        <taxon>Acipenseridae</taxon>
        <taxon>Acipenser</taxon>
    </lineage>
</organism>
<keyword evidence="3" id="KW-0808">Transferase</keyword>
<evidence type="ECO:0000256" key="3">
    <source>
        <dbReference type="ARBA" id="ARBA00022679"/>
    </source>
</evidence>
<dbReference type="Proteomes" id="UP001230051">
    <property type="component" value="Unassembled WGS sequence"/>
</dbReference>
<gene>
    <name evidence="5" type="primary">TENT5D</name>
    <name evidence="5" type="ORF">AOXY_G12192</name>
</gene>
<evidence type="ECO:0000256" key="4">
    <source>
        <dbReference type="ARBA" id="ARBA00047933"/>
    </source>
</evidence>
<proteinExistence type="inferred from homology"/>
<evidence type="ECO:0000256" key="1">
    <source>
        <dbReference type="ARBA" id="ARBA00007631"/>
    </source>
</evidence>
<comment type="catalytic activity">
    <reaction evidence="4">
        <text>RNA(n) + ATP = RNA(n)-3'-adenine ribonucleotide + diphosphate</text>
        <dbReference type="Rhea" id="RHEA:11332"/>
        <dbReference type="Rhea" id="RHEA-COMP:14527"/>
        <dbReference type="Rhea" id="RHEA-COMP:17347"/>
        <dbReference type="ChEBI" id="CHEBI:30616"/>
        <dbReference type="ChEBI" id="CHEBI:33019"/>
        <dbReference type="ChEBI" id="CHEBI:140395"/>
        <dbReference type="ChEBI" id="CHEBI:173115"/>
        <dbReference type="EC" id="2.7.7.19"/>
    </reaction>
    <physiologicalReaction direction="left-to-right" evidence="4">
        <dbReference type="Rhea" id="RHEA:11333"/>
    </physiologicalReaction>
</comment>
<comment type="similarity">
    <text evidence="1">Belongs to the TENT family.</text>
</comment>
<dbReference type="EMBL" id="JAGXEW010000010">
    <property type="protein sequence ID" value="KAK1167424.1"/>
    <property type="molecule type" value="Genomic_DNA"/>
</dbReference>
<dbReference type="PANTHER" id="PTHR12974:SF30">
    <property type="entry name" value="TERMINAL NUCLEOTIDYLTRANSFERASE 5D"/>
    <property type="match status" value="1"/>
</dbReference>
<dbReference type="GO" id="GO:0003723">
    <property type="term" value="F:RNA binding"/>
    <property type="evidence" value="ECO:0007669"/>
    <property type="project" value="TreeGrafter"/>
</dbReference>
<dbReference type="EC" id="2.7.7.19" evidence="2"/>
<dbReference type="Pfam" id="PF07984">
    <property type="entry name" value="NTP_transf_7"/>
    <property type="match status" value="1"/>
</dbReference>
<keyword evidence="6" id="KW-1185">Reference proteome</keyword>
<evidence type="ECO:0000313" key="5">
    <source>
        <dbReference type="EMBL" id="KAK1167424.1"/>
    </source>
</evidence>